<dbReference type="Proteomes" id="UP001497522">
    <property type="component" value="Chromosome 11"/>
</dbReference>
<protein>
    <recommendedName>
        <fullName evidence="9">Cytochrome P450</fullName>
    </recommendedName>
</protein>
<accession>A0ABP1AD22</accession>
<dbReference type="PANTHER" id="PTHR47944:SF16">
    <property type="entry name" value="CYTOCHROME P450 FAMILY 1 SUBFAMILY A POLYPEPTIDE 1"/>
    <property type="match status" value="1"/>
</dbReference>
<evidence type="ECO:0000256" key="5">
    <source>
        <dbReference type="RuleBase" id="RU000461"/>
    </source>
</evidence>
<keyword evidence="8" id="KW-1185">Reference proteome</keyword>
<dbReference type="PRINTS" id="PR00463">
    <property type="entry name" value="EP450I"/>
</dbReference>
<comment type="similarity">
    <text evidence="1 5">Belongs to the cytochrome P450 family.</text>
</comment>
<keyword evidence="3 5" id="KW-0560">Oxidoreductase</keyword>
<dbReference type="Gene3D" id="1.10.630.10">
    <property type="entry name" value="Cytochrome P450"/>
    <property type="match status" value="1"/>
</dbReference>
<dbReference type="InterPro" id="IPR002401">
    <property type="entry name" value="Cyt_P450_E_grp-I"/>
</dbReference>
<keyword evidence="4 5" id="KW-0408">Iron</keyword>
<feature type="transmembrane region" description="Helical" evidence="6">
    <location>
        <begin position="33"/>
        <end position="52"/>
    </location>
</feature>
<evidence type="ECO:0008006" key="9">
    <source>
        <dbReference type="Google" id="ProtNLM"/>
    </source>
</evidence>
<dbReference type="PANTHER" id="PTHR47944">
    <property type="entry name" value="CYTOCHROME P450 98A9"/>
    <property type="match status" value="1"/>
</dbReference>
<sequence>MDVDGRFGQSYVATISETNRSAFEWSVEKHVDIVVALVGIVTLLIMLVMLFGNQKKKLRLPQGPRPLPIIGNMHQLGDDSHTFLSHQAKKYGPIMYLRLGSQGLVVASSADAAQEFVKVQDKVWAGRENITGQAIITYNHLNIGGAQYGPYWRHLRKICTMELFTAKRLESFRPPRTDEFNQMIKSIMDDVEQGKIVDLAMKLSHVAMNNMTRMLLNKRFYGVDASAQQEAYKFKELTYNLFKLSATRSIGDFVPWLKWVITVSGLKSRMMKVKARADVVLQEFLEVKKNGKIIDVKNDDVHREDFIDVLMAQPAEDGTGHLSDNSIKAVIHDMLLAGTDTSANTVEWAIAELLRSPHCAKKLQAELDEVVGKDRIVSESDIPNLPYLRAVVKEALRLRPAAPLNITHVALEDTTVGGFDFVAGTRLFINVYAIQRDPKWWERPLEFDPERFIKNPEINPLGGHFQFIPFGAGRRQCPGMSLALLFMQIGLARLMQSFDFALPNGQDPATLDMTEKFGGVTMPRQNPLQVVCKPRLPKHFYNAN</sequence>
<evidence type="ECO:0000313" key="8">
    <source>
        <dbReference type="Proteomes" id="UP001497522"/>
    </source>
</evidence>
<evidence type="ECO:0000256" key="2">
    <source>
        <dbReference type="ARBA" id="ARBA00022723"/>
    </source>
</evidence>
<dbReference type="EMBL" id="OZ023712">
    <property type="protein sequence ID" value="CAK9860336.1"/>
    <property type="molecule type" value="Genomic_DNA"/>
</dbReference>
<keyword evidence="5" id="KW-0503">Monooxygenase</keyword>
<name>A0ABP1AD22_9BRYO</name>
<dbReference type="InterPro" id="IPR017972">
    <property type="entry name" value="Cyt_P450_CS"/>
</dbReference>
<keyword evidence="2 5" id="KW-0479">Metal-binding</keyword>
<keyword evidence="6" id="KW-1133">Transmembrane helix</keyword>
<dbReference type="PRINTS" id="PR00385">
    <property type="entry name" value="P450"/>
</dbReference>
<evidence type="ECO:0000256" key="1">
    <source>
        <dbReference type="ARBA" id="ARBA00010617"/>
    </source>
</evidence>
<keyword evidence="6" id="KW-0472">Membrane</keyword>
<reference evidence="7" key="1">
    <citation type="submission" date="2024-03" db="EMBL/GenBank/DDBJ databases">
        <authorList>
            <consortium name="ELIXIR-Norway"/>
            <consortium name="Elixir Norway"/>
        </authorList>
    </citation>
    <scope>NUCLEOTIDE SEQUENCE</scope>
</reference>
<evidence type="ECO:0000256" key="3">
    <source>
        <dbReference type="ARBA" id="ARBA00023002"/>
    </source>
</evidence>
<dbReference type="PROSITE" id="PS00086">
    <property type="entry name" value="CYTOCHROME_P450"/>
    <property type="match status" value="1"/>
</dbReference>
<gene>
    <name evidence="7" type="ORF">CSSPJE1EN2_LOCUS3331</name>
</gene>
<evidence type="ECO:0000256" key="4">
    <source>
        <dbReference type="ARBA" id="ARBA00023004"/>
    </source>
</evidence>
<dbReference type="Pfam" id="PF00067">
    <property type="entry name" value="p450"/>
    <property type="match status" value="1"/>
</dbReference>
<dbReference type="InterPro" id="IPR001128">
    <property type="entry name" value="Cyt_P450"/>
</dbReference>
<dbReference type="InterPro" id="IPR036396">
    <property type="entry name" value="Cyt_P450_sf"/>
</dbReference>
<keyword evidence="5" id="KW-0349">Heme</keyword>
<evidence type="ECO:0000256" key="6">
    <source>
        <dbReference type="SAM" id="Phobius"/>
    </source>
</evidence>
<evidence type="ECO:0000313" key="7">
    <source>
        <dbReference type="EMBL" id="CAK9860336.1"/>
    </source>
</evidence>
<keyword evidence="6" id="KW-0812">Transmembrane</keyword>
<dbReference type="CDD" id="cd20618">
    <property type="entry name" value="CYP71_clan"/>
    <property type="match status" value="1"/>
</dbReference>
<organism evidence="7 8">
    <name type="scientific">Sphagnum jensenii</name>
    <dbReference type="NCBI Taxonomy" id="128206"/>
    <lineage>
        <taxon>Eukaryota</taxon>
        <taxon>Viridiplantae</taxon>
        <taxon>Streptophyta</taxon>
        <taxon>Embryophyta</taxon>
        <taxon>Bryophyta</taxon>
        <taxon>Sphagnophytina</taxon>
        <taxon>Sphagnopsida</taxon>
        <taxon>Sphagnales</taxon>
        <taxon>Sphagnaceae</taxon>
        <taxon>Sphagnum</taxon>
    </lineage>
</organism>
<proteinExistence type="inferred from homology"/>
<dbReference type="SUPFAM" id="SSF48264">
    <property type="entry name" value="Cytochrome P450"/>
    <property type="match status" value="1"/>
</dbReference>